<name>A0A176VUD8_MARPO</name>
<evidence type="ECO:0000313" key="1">
    <source>
        <dbReference type="EMBL" id="OAE24367.1"/>
    </source>
</evidence>
<proteinExistence type="predicted"/>
<reference evidence="1" key="1">
    <citation type="submission" date="2016-03" db="EMBL/GenBank/DDBJ databases">
        <title>Mechanisms controlling the formation of the plant cell surface in tip-growing cells are functionally conserved among land plants.</title>
        <authorList>
            <person name="Honkanen S."/>
            <person name="Jones V.A."/>
            <person name="Morieri G."/>
            <person name="Champion C."/>
            <person name="Hetherington A.J."/>
            <person name="Kelly S."/>
            <person name="Saint-Marcoux D."/>
            <person name="Proust H."/>
            <person name="Prescott H."/>
            <person name="Dolan L."/>
        </authorList>
    </citation>
    <scope>NUCLEOTIDE SEQUENCE [LARGE SCALE GENOMIC DNA]</scope>
    <source>
        <tissue evidence="1">Whole gametophyte</tissue>
    </source>
</reference>
<dbReference type="EMBL" id="LVLJ01002613">
    <property type="protein sequence ID" value="OAE24367.1"/>
    <property type="molecule type" value="Genomic_DNA"/>
</dbReference>
<sequence>MAWCVHRVPVLTAPKVGIRWVVPDDLMASAQVEFAFALFSVIDQVFREKRQTSPLQAEGAGIGEKSLT</sequence>
<evidence type="ECO:0000313" key="2">
    <source>
        <dbReference type="Proteomes" id="UP000077202"/>
    </source>
</evidence>
<dbReference type="AlphaFoldDB" id="A0A176VUD8"/>
<comment type="caution">
    <text evidence="1">The sequence shown here is derived from an EMBL/GenBank/DDBJ whole genome shotgun (WGS) entry which is preliminary data.</text>
</comment>
<gene>
    <name evidence="1" type="ORF">AXG93_4343s1340</name>
</gene>
<organism evidence="1 2">
    <name type="scientific">Marchantia polymorpha subsp. ruderalis</name>
    <dbReference type="NCBI Taxonomy" id="1480154"/>
    <lineage>
        <taxon>Eukaryota</taxon>
        <taxon>Viridiplantae</taxon>
        <taxon>Streptophyta</taxon>
        <taxon>Embryophyta</taxon>
        <taxon>Marchantiophyta</taxon>
        <taxon>Marchantiopsida</taxon>
        <taxon>Marchantiidae</taxon>
        <taxon>Marchantiales</taxon>
        <taxon>Marchantiaceae</taxon>
        <taxon>Marchantia</taxon>
    </lineage>
</organism>
<accession>A0A176VUD8</accession>
<dbReference type="Proteomes" id="UP000077202">
    <property type="component" value="Unassembled WGS sequence"/>
</dbReference>
<keyword evidence="2" id="KW-1185">Reference proteome</keyword>
<protein>
    <submittedName>
        <fullName evidence="1">Uncharacterized protein</fullName>
    </submittedName>
</protein>